<dbReference type="InterPro" id="IPR046036">
    <property type="entry name" value="DUF5994"/>
</dbReference>
<protein>
    <submittedName>
        <fullName evidence="1">Uncharacterized protein</fullName>
    </submittedName>
</protein>
<organism evidence="1 2">
    <name type="scientific">Actinocatenispora thailandica</name>
    <dbReference type="NCBI Taxonomy" id="227318"/>
    <lineage>
        <taxon>Bacteria</taxon>
        <taxon>Bacillati</taxon>
        <taxon>Actinomycetota</taxon>
        <taxon>Actinomycetes</taxon>
        <taxon>Micromonosporales</taxon>
        <taxon>Micromonosporaceae</taxon>
        <taxon>Actinocatenispora</taxon>
    </lineage>
</organism>
<evidence type="ECO:0000313" key="2">
    <source>
        <dbReference type="Proteomes" id="UP000611640"/>
    </source>
</evidence>
<name>A0A7R7DM35_9ACTN</name>
<dbReference type="AlphaFoldDB" id="A0A7R7DM35"/>
<dbReference type="RefSeq" id="WP_203960823.1">
    <property type="nucleotide sequence ID" value="NZ_AP023355.1"/>
</dbReference>
<dbReference type="EMBL" id="AP023355">
    <property type="protein sequence ID" value="BCJ34040.1"/>
    <property type="molecule type" value="Genomic_DNA"/>
</dbReference>
<dbReference type="KEGG" id="atl:Athai_15430"/>
<dbReference type="Proteomes" id="UP000611640">
    <property type="component" value="Chromosome"/>
</dbReference>
<keyword evidence="2" id="KW-1185">Reference proteome</keyword>
<dbReference type="Pfam" id="PF19457">
    <property type="entry name" value="DUF5994"/>
    <property type="match status" value="1"/>
</dbReference>
<reference evidence="1 2" key="1">
    <citation type="submission" date="2020-08" db="EMBL/GenBank/DDBJ databases">
        <title>Whole genome shotgun sequence of Actinocatenispora thailandica NBRC 105041.</title>
        <authorList>
            <person name="Komaki H."/>
            <person name="Tamura T."/>
        </authorList>
    </citation>
    <scope>NUCLEOTIDE SEQUENCE [LARGE SCALE GENOMIC DNA]</scope>
    <source>
        <strain evidence="1 2">NBRC 105041</strain>
    </source>
</reference>
<proteinExistence type="predicted"/>
<gene>
    <name evidence="1" type="ORF">Athai_15430</name>
</gene>
<sequence length="116" mass="12858">MSNVRLALSPMHSGESGGAWWPNSHQPGWELPEILTVLGRLRWVRLSWDDWSVHPSVIELADGEIPLGWNHGILAHRALFCRSSDYLMLTVIPPETAPQRARALLAEAAGFPAASR</sequence>
<evidence type="ECO:0000313" key="1">
    <source>
        <dbReference type="EMBL" id="BCJ34040.1"/>
    </source>
</evidence>
<accession>A0A7R7DM35</accession>